<dbReference type="VEuPathDB" id="PlasmoDB:PKNH_0700300"/>
<gene>
    <name evidence="3" type="ORF">PKNOH_S06401800</name>
</gene>
<proteinExistence type="predicted"/>
<dbReference type="VEuPathDB" id="PlasmoDB:PKA1H_070005200"/>
<feature type="chain" id="PRO_5011009184" evidence="1">
    <location>
        <begin position="21"/>
        <end position="279"/>
    </location>
</feature>
<dbReference type="Pfam" id="PF12319">
    <property type="entry name" value="TryThrA_C"/>
    <property type="match status" value="1"/>
</dbReference>
<dbReference type="OrthoDB" id="381910at2759"/>
<protein>
    <submittedName>
        <fullName evidence="3">Putative Tryptophan-rich antigen</fullName>
    </submittedName>
</protein>
<evidence type="ECO:0000256" key="1">
    <source>
        <dbReference type="SAM" id="SignalP"/>
    </source>
</evidence>
<dbReference type="Proteomes" id="UP000195012">
    <property type="component" value="Unassembled WGS sequence"/>
</dbReference>
<dbReference type="InterPro" id="IPR022089">
    <property type="entry name" value="Plasmodium-antigen_C"/>
</dbReference>
<sequence>MKVAFIVLYIFSVLLDLSAAIDNLEDFLEKSRKEIGRFTHSTLKDTSKGTENVEQLVKDEWHEWMDEMQMEWNEFNSSLESEKNKWFGKKEKEMINFIKSIEDKWLYFNENMHEMLNYGILKISLMWNFAEWQEWINKDGKRIIEDQWDNWTTRNQKLYYKLIMREWIKWKNRKIKQWLRRNWVHHEGRILENWELASCAKILAITEKKNWFNSNAQIINERDSLFNWIKEKEGSLVSEERDKWRKWEYNKNDFFKKWMDSFLSHWLNMKKQDILHNQR</sequence>
<dbReference type="AlphaFoldDB" id="A0A1Y3DT81"/>
<feature type="signal peptide" evidence="1">
    <location>
        <begin position="1"/>
        <end position="20"/>
    </location>
</feature>
<name>A0A1Y3DT81_PLAKN</name>
<organism evidence="3 4">
    <name type="scientific">Plasmodium knowlesi</name>
    <dbReference type="NCBI Taxonomy" id="5850"/>
    <lineage>
        <taxon>Eukaryota</taxon>
        <taxon>Sar</taxon>
        <taxon>Alveolata</taxon>
        <taxon>Apicomplexa</taxon>
        <taxon>Aconoidasida</taxon>
        <taxon>Haemosporida</taxon>
        <taxon>Plasmodiidae</taxon>
        <taxon>Plasmodium</taxon>
        <taxon>Plasmodium (Plasmodium)</taxon>
    </lineage>
</organism>
<comment type="caution">
    <text evidence="3">The sequence shown here is derived from an EMBL/GenBank/DDBJ whole genome shotgun (WGS) entry which is preliminary data.</text>
</comment>
<evidence type="ECO:0000313" key="4">
    <source>
        <dbReference type="Proteomes" id="UP000195012"/>
    </source>
</evidence>
<reference evidence="3 4" key="1">
    <citation type="submission" date="2017-05" db="EMBL/GenBank/DDBJ databases">
        <title>PacBio assembly of a Plasmodium knowlesi genome sequence with Hi-C correction and manual annotation of the SICAvar gene family.</title>
        <authorList>
            <person name="Lapp S.A."/>
            <person name="Geraldo J.A."/>
            <person name="Chien J.-T."/>
            <person name="Ay F."/>
            <person name="Pakala S.B."/>
            <person name="Batugedara G."/>
            <person name="Humphrey J.C."/>
            <person name="Debarry J.D."/>
            <person name="Le Roch K.G."/>
            <person name="Galinski M.R."/>
            <person name="Kissinger J.C."/>
        </authorList>
    </citation>
    <scope>NUCLEOTIDE SEQUENCE [LARGE SCALE GENOMIC DNA]</scope>
    <source>
        <strain evidence="4">Malayan Strain Pk1 (A+)</strain>
    </source>
</reference>
<accession>A0A1Y3DT81</accession>
<dbReference type="EMBL" id="NETL01000020">
    <property type="protein sequence ID" value="OTN67470.1"/>
    <property type="molecule type" value="Genomic_DNA"/>
</dbReference>
<evidence type="ECO:0000259" key="2">
    <source>
        <dbReference type="Pfam" id="PF12319"/>
    </source>
</evidence>
<dbReference type="VEuPathDB" id="PlasmoDB:PKNOH_S06401800"/>
<keyword evidence="1" id="KW-0732">Signal</keyword>
<evidence type="ECO:0000313" key="3">
    <source>
        <dbReference type="EMBL" id="OTN67470.1"/>
    </source>
</evidence>
<feature type="domain" description="Tryptophan/threonine-rich plasmodium antigen C-terminal" evidence="2">
    <location>
        <begin position="60"/>
        <end position="273"/>
    </location>
</feature>